<sequence length="241" mass="27643">MTTHLHFYAKVWCHSSPIMPTIGITIDALELYHCAHFRNPHFFIQAFIKTLVDLHGALVNDWVLKALRCDLPDWRLKHACLACIYILKGKAPLQFQLLYTMDDNNSLKRASHSVAGFCLIIADMVQSAELAKHPLAVVEKLFDAFGDGLAGGFDNNFHLGNVHAITLYFEQNDTFEIYQNLNILVTGPVNLACAMQDLEVTESLFETWKKKQYLNSLWKEPQDETLKMEYLELLIELRDKE</sequence>
<dbReference type="OrthoDB" id="2683015at2759"/>
<dbReference type="RefSeq" id="XP_007314414.1">
    <property type="nucleotide sequence ID" value="XM_007314352.1"/>
</dbReference>
<organism evidence="2">
    <name type="scientific">Serpula lacrymans var. lacrymans (strain S7.9)</name>
    <name type="common">Dry rot fungus</name>
    <dbReference type="NCBI Taxonomy" id="578457"/>
    <lineage>
        <taxon>Eukaryota</taxon>
        <taxon>Fungi</taxon>
        <taxon>Dikarya</taxon>
        <taxon>Basidiomycota</taxon>
        <taxon>Agaricomycotina</taxon>
        <taxon>Agaricomycetes</taxon>
        <taxon>Agaricomycetidae</taxon>
        <taxon>Boletales</taxon>
        <taxon>Coniophorineae</taxon>
        <taxon>Serpulaceae</taxon>
        <taxon>Serpula</taxon>
    </lineage>
</organism>
<dbReference type="GeneID" id="18812584"/>
<dbReference type="EMBL" id="GL945430">
    <property type="protein sequence ID" value="EGO28215.1"/>
    <property type="molecule type" value="Genomic_DNA"/>
</dbReference>
<dbReference type="Proteomes" id="UP000008064">
    <property type="component" value="Unassembled WGS sequence"/>
</dbReference>
<reference evidence="2" key="1">
    <citation type="journal article" date="2011" name="Science">
        <title>The plant cell wall-decomposing machinery underlies the functional diversity of forest fungi.</title>
        <authorList>
            <person name="Eastwood D.C."/>
            <person name="Floudas D."/>
            <person name="Binder M."/>
            <person name="Majcherczyk A."/>
            <person name="Schneider P."/>
            <person name="Aerts A."/>
            <person name="Asiegbu F.O."/>
            <person name="Baker S.E."/>
            <person name="Barry K."/>
            <person name="Bendiksby M."/>
            <person name="Blumentritt M."/>
            <person name="Coutinho P.M."/>
            <person name="Cullen D."/>
            <person name="de Vries R.P."/>
            <person name="Gathman A."/>
            <person name="Goodell B."/>
            <person name="Henrissat B."/>
            <person name="Ihrmark K."/>
            <person name="Kauserud H."/>
            <person name="Kohler A."/>
            <person name="LaButti K."/>
            <person name="Lapidus A."/>
            <person name="Lavin J.L."/>
            <person name="Lee Y.-H."/>
            <person name="Lindquist E."/>
            <person name="Lilly W."/>
            <person name="Lucas S."/>
            <person name="Morin E."/>
            <person name="Murat C."/>
            <person name="Oguiza J.A."/>
            <person name="Park J."/>
            <person name="Pisabarro A.G."/>
            <person name="Riley R."/>
            <person name="Rosling A."/>
            <person name="Salamov A."/>
            <person name="Schmidt O."/>
            <person name="Schmutz J."/>
            <person name="Skrede I."/>
            <person name="Stenlid J."/>
            <person name="Wiebenga A."/>
            <person name="Xie X."/>
            <person name="Kuees U."/>
            <person name="Hibbett D.S."/>
            <person name="Hoffmeister D."/>
            <person name="Hoegberg N."/>
            <person name="Martin F."/>
            <person name="Grigoriev I.V."/>
            <person name="Watkinson S.C."/>
        </authorList>
    </citation>
    <scope>NUCLEOTIDE SEQUENCE [LARGE SCALE GENOMIC DNA]</scope>
    <source>
        <strain evidence="2">S7.9</strain>
    </source>
</reference>
<dbReference type="KEGG" id="sla:SERLADRAFT_405854"/>
<evidence type="ECO:0000313" key="2">
    <source>
        <dbReference type="Proteomes" id="UP000008064"/>
    </source>
</evidence>
<dbReference type="HOGENOM" id="CLU_1152344_0_0_1"/>
<protein>
    <submittedName>
        <fullName evidence="1">Uncharacterized protein</fullName>
    </submittedName>
</protein>
<dbReference type="AlphaFoldDB" id="F8NLN4"/>
<evidence type="ECO:0000313" key="1">
    <source>
        <dbReference type="EMBL" id="EGO28215.1"/>
    </source>
</evidence>
<gene>
    <name evidence="1" type="ORF">SERLADRAFT_405854</name>
</gene>
<accession>F8NLN4</accession>
<name>F8NLN4_SERL9</name>
<proteinExistence type="predicted"/>